<accession>A0A170QBN9</accession>
<keyword evidence="1" id="KW-0474">Menaquinone biosynthesis</keyword>
<proteinExistence type="inferred from homology"/>
<dbReference type="Pfam" id="PF02621">
    <property type="entry name" value="VitK2_biosynth"/>
    <property type="match status" value="1"/>
</dbReference>
<dbReference type="GO" id="GO:0009234">
    <property type="term" value="P:menaquinone biosynthetic process"/>
    <property type="evidence" value="ECO:0007669"/>
    <property type="project" value="UniProtKB-KW"/>
</dbReference>
<reference evidence="3" key="1">
    <citation type="submission" date="2015-10" db="EMBL/GenBank/DDBJ databases">
        <authorList>
            <person name="Gilbert D.G."/>
        </authorList>
    </citation>
    <scope>NUCLEOTIDE SEQUENCE</scope>
</reference>
<dbReference type="InterPro" id="IPR003773">
    <property type="entry name" value="Menaquinone_biosynth"/>
</dbReference>
<sequence>MPIKVGRTPFLSSEPMYFDMDKRGIEVEDVPANEMMAAILEGRLQGGLVPLVDTFGLDSSLRTVSGFCVATVAMAVSIKLHSKVPIEEMTGSRIAIPADAPTAVKLLEVLIALKHGVKTDAYVGADEPHDAQLMIGNLGLRHRRGLRDHPHTYDLGEEWIRWTSLPFVFARWVLRNDLERQDARVIEDSLYTSLQDWADGLYRVSGPSNRVPIHPSEILTYTQGLRYFIGVPEEKSISLFQGYLEQLQQG</sequence>
<keyword evidence="2" id="KW-0456">Lyase</keyword>
<dbReference type="Gene3D" id="3.40.190.10">
    <property type="entry name" value="Periplasmic binding protein-like II"/>
    <property type="match status" value="2"/>
</dbReference>
<dbReference type="EMBL" id="FAXA01000477">
    <property type="protein sequence ID" value="CUV05982.1"/>
    <property type="molecule type" value="Genomic_DNA"/>
</dbReference>
<dbReference type="SUPFAM" id="SSF53850">
    <property type="entry name" value="Periplasmic binding protein-like II"/>
    <property type="match status" value="1"/>
</dbReference>
<dbReference type="PANTHER" id="PTHR37690:SF1">
    <property type="entry name" value="CHORISMATE DEHYDRATASE"/>
    <property type="match status" value="1"/>
</dbReference>
<evidence type="ECO:0000256" key="1">
    <source>
        <dbReference type="ARBA" id="ARBA00022428"/>
    </source>
</evidence>
<evidence type="ECO:0000256" key="2">
    <source>
        <dbReference type="ARBA" id="ARBA00023239"/>
    </source>
</evidence>
<dbReference type="InterPro" id="IPR030868">
    <property type="entry name" value="MqnA"/>
</dbReference>
<dbReference type="PANTHER" id="PTHR37690">
    <property type="entry name" value="CHORISMATE DEHYDRATASE"/>
    <property type="match status" value="1"/>
</dbReference>
<organism evidence="3">
    <name type="scientific">hydrothermal vent metagenome</name>
    <dbReference type="NCBI Taxonomy" id="652676"/>
    <lineage>
        <taxon>unclassified sequences</taxon>
        <taxon>metagenomes</taxon>
        <taxon>ecological metagenomes</taxon>
    </lineage>
</organism>
<dbReference type="AlphaFoldDB" id="A0A170QBN9"/>
<gene>
    <name evidence="3" type="ORF">MGWOODY_Clf95</name>
</gene>
<evidence type="ECO:0000313" key="3">
    <source>
        <dbReference type="EMBL" id="CUV05982.1"/>
    </source>
</evidence>
<dbReference type="GO" id="GO:0016829">
    <property type="term" value="F:lyase activity"/>
    <property type="evidence" value="ECO:0007669"/>
    <property type="project" value="UniProtKB-KW"/>
</dbReference>
<name>A0A170QBN9_9ZZZZ</name>
<protein>
    <submittedName>
        <fullName evidence="3">Menaquinone via futalosine step 1</fullName>
    </submittedName>
</protein>
<dbReference type="HAMAP" id="MF_00995">
    <property type="entry name" value="MqnA"/>
    <property type="match status" value="1"/>
</dbReference>